<dbReference type="SUPFAM" id="SSF55729">
    <property type="entry name" value="Acyl-CoA N-acyltransferases (Nat)"/>
    <property type="match status" value="1"/>
</dbReference>
<reference evidence="1" key="2">
    <citation type="submission" date="2020-09" db="EMBL/GenBank/DDBJ databases">
        <authorList>
            <person name="Sun Q."/>
            <person name="Zhou Y."/>
        </authorList>
    </citation>
    <scope>NUCLEOTIDE SEQUENCE</scope>
    <source>
        <strain evidence="1">CGMCC 4.7312</strain>
    </source>
</reference>
<dbReference type="InterPro" id="IPR016181">
    <property type="entry name" value="Acyl_CoA_acyltransferase"/>
</dbReference>
<accession>A0A917TZ60</accession>
<evidence type="ECO:0000313" key="2">
    <source>
        <dbReference type="Proteomes" id="UP000608890"/>
    </source>
</evidence>
<dbReference type="Gene3D" id="3.40.630.30">
    <property type="match status" value="1"/>
</dbReference>
<dbReference type="Proteomes" id="UP000608890">
    <property type="component" value="Unassembled WGS sequence"/>
</dbReference>
<evidence type="ECO:0000313" key="1">
    <source>
        <dbReference type="EMBL" id="GGM46377.1"/>
    </source>
</evidence>
<dbReference type="Pfam" id="PF13523">
    <property type="entry name" value="Acetyltransf_8"/>
    <property type="match status" value="1"/>
</dbReference>
<reference evidence="1" key="1">
    <citation type="journal article" date="2014" name="Int. J. Syst. Evol. Microbiol.">
        <title>Complete genome sequence of Corynebacterium casei LMG S-19264T (=DSM 44701T), isolated from a smear-ripened cheese.</title>
        <authorList>
            <consortium name="US DOE Joint Genome Institute (JGI-PGF)"/>
            <person name="Walter F."/>
            <person name="Albersmeier A."/>
            <person name="Kalinowski J."/>
            <person name="Ruckert C."/>
        </authorList>
    </citation>
    <scope>NUCLEOTIDE SEQUENCE</scope>
    <source>
        <strain evidence="1">CGMCC 4.7312</strain>
    </source>
</reference>
<name>A0A917TZ60_9ACTN</name>
<protein>
    <recommendedName>
        <fullName evidence="3">Peptide chain release factor 2</fullName>
    </recommendedName>
</protein>
<evidence type="ECO:0008006" key="3">
    <source>
        <dbReference type="Google" id="ProtNLM"/>
    </source>
</evidence>
<dbReference type="EMBL" id="BMNB01000014">
    <property type="protein sequence ID" value="GGM46377.1"/>
    <property type="molecule type" value="Genomic_DNA"/>
</dbReference>
<comment type="caution">
    <text evidence="1">The sequence shown here is derived from an EMBL/GenBank/DDBJ whole genome shotgun (WGS) entry which is preliminary data.</text>
</comment>
<gene>
    <name evidence="1" type="ORF">GCM10011608_33920</name>
</gene>
<sequence>MTIRTDAESERHVLRDATGDDVNLMLSWRNQEINRQASKNSHVITTEEHSRWWRDVRTDPTRRVLIHLHDGLPCGVVTFFDLHFGGARTGSWGFYLDADGLAERGATLPAWLAVMRAAVDYAFDVLELDRLDGEVLAHNTVVRQMNRRFRFAEGPGRREIHDGREIIVVPISLNRADRRAR</sequence>
<dbReference type="AlphaFoldDB" id="A0A917TZ60"/>
<dbReference type="RefSeq" id="WP_229705972.1">
    <property type="nucleotide sequence ID" value="NZ_BMNB01000014.1"/>
</dbReference>
<organism evidence="1 2">
    <name type="scientific">Micromonospora sonchi</name>
    <dbReference type="NCBI Taxonomy" id="1763543"/>
    <lineage>
        <taxon>Bacteria</taxon>
        <taxon>Bacillati</taxon>
        <taxon>Actinomycetota</taxon>
        <taxon>Actinomycetes</taxon>
        <taxon>Micromonosporales</taxon>
        <taxon>Micromonosporaceae</taxon>
        <taxon>Micromonospora</taxon>
    </lineage>
</organism>
<keyword evidence="2" id="KW-1185">Reference proteome</keyword>
<proteinExistence type="predicted"/>